<evidence type="ECO:0000256" key="3">
    <source>
        <dbReference type="SAM" id="MobiDB-lite"/>
    </source>
</evidence>
<feature type="compositionally biased region" description="Basic and acidic residues" evidence="3">
    <location>
        <begin position="1"/>
        <end position="10"/>
    </location>
</feature>
<feature type="region of interest" description="Disordered" evidence="3">
    <location>
        <begin position="191"/>
        <end position="376"/>
    </location>
</feature>
<dbReference type="InterPro" id="IPR035979">
    <property type="entry name" value="RBD_domain_sf"/>
</dbReference>
<keyword evidence="6" id="KW-1185">Reference proteome</keyword>
<keyword evidence="1 2" id="KW-0694">RNA-binding</keyword>
<evidence type="ECO:0000313" key="5">
    <source>
        <dbReference type="EMBL" id="SPO42182.1"/>
    </source>
</evidence>
<reference evidence="5 6" key="1">
    <citation type="submission" date="2018-03" db="EMBL/GenBank/DDBJ databases">
        <authorList>
            <person name="Guldener U."/>
        </authorList>
    </citation>
    <scope>NUCLEOTIDE SEQUENCE [LARGE SCALE GENOMIC DNA]</scope>
    <source>
        <strain evidence="5 6">DAOM196992</strain>
    </source>
</reference>
<evidence type="ECO:0000313" key="6">
    <source>
        <dbReference type="Proteomes" id="UP000323386"/>
    </source>
</evidence>
<dbReference type="PROSITE" id="PS50102">
    <property type="entry name" value="RRM"/>
    <property type="match status" value="1"/>
</dbReference>
<feature type="domain" description="RRM" evidence="4">
    <location>
        <begin position="80"/>
        <end position="158"/>
    </location>
</feature>
<dbReference type="AlphaFoldDB" id="A0A5C3FCP7"/>
<dbReference type="GO" id="GO:0005634">
    <property type="term" value="C:nucleus"/>
    <property type="evidence" value="ECO:0007669"/>
    <property type="project" value="TreeGrafter"/>
</dbReference>
<accession>A0A5C3FCP7</accession>
<organism evidence="5 6">
    <name type="scientific">Pseudozyma flocculosa</name>
    <dbReference type="NCBI Taxonomy" id="84751"/>
    <lineage>
        <taxon>Eukaryota</taxon>
        <taxon>Fungi</taxon>
        <taxon>Dikarya</taxon>
        <taxon>Basidiomycota</taxon>
        <taxon>Ustilaginomycotina</taxon>
        <taxon>Ustilaginomycetes</taxon>
        <taxon>Ustilaginales</taxon>
        <taxon>Ustilaginaceae</taxon>
        <taxon>Pseudozyma</taxon>
    </lineage>
</organism>
<feature type="compositionally biased region" description="Low complexity" evidence="3">
    <location>
        <begin position="228"/>
        <end position="250"/>
    </location>
</feature>
<evidence type="ECO:0000256" key="1">
    <source>
        <dbReference type="ARBA" id="ARBA00022884"/>
    </source>
</evidence>
<dbReference type="PANTHER" id="PTHR19965">
    <property type="entry name" value="RNA AND EXPORT FACTOR BINDING PROTEIN"/>
    <property type="match status" value="1"/>
</dbReference>
<evidence type="ECO:0000256" key="2">
    <source>
        <dbReference type="PROSITE-ProRule" id="PRU00176"/>
    </source>
</evidence>
<feature type="compositionally biased region" description="Basic and acidic residues" evidence="3">
    <location>
        <begin position="277"/>
        <end position="289"/>
    </location>
</feature>
<dbReference type="GO" id="GO:0003729">
    <property type="term" value="F:mRNA binding"/>
    <property type="evidence" value="ECO:0007669"/>
    <property type="project" value="TreeGrafter"/>
</dbReference>
<feature type="region of interest" description="Disordered" evidence="3">
    <location>
        <begin position="1"/>
        <end position="68"/>
    </location>
</feature>
<feature type="compositionally biased region" description="Basic and acidic residues" evidence="3">
    <location>
        <begin position="27"/>
        <end position="48"/>
    </location>
</feature>
<dbReference type="Gene3D" id="3.30.70.330">
    <property type="match status" value="1"/>
</dbReference>
<dbReference type="Pfam" id="PF00076">
    <property type="entry name" value="RRM_1"/>
    <property type="match status" value="1"/>
</dbReference>
<sequence>MDVEMRDAPRRSSRRGAGAKAAQNAPRRSDPYARDAKQRPAARARYDQELLDPQEPAQYATTGMSYPPPQLNIKGSSGPTWVVVSNLAIGTSAEDIELTFGSFGRVTDVKTRNPPGANHPSVSYEVAFEHRHEADLAVEKFHGALADGRVLSVSIKKPDPPRDPYSQFSRAAAQAIAQRPRERAPNMIPVPQPAPAPIPAAVPTGPAAMRSKGTAKVADLLDPRAKKPAAAGAGGSAKAAHKAAQAKAAAPVKSLKDRIPEPLVNRLLTPAQAQKLRAAEARQKAKAEAQAKALALAGGKKAKAGGKAATPGGAANLQSRISVPLAQRLAKQAGTPKSDLAAQREADKKKKKRAVAKAKKKSAAGGAASAGMEIDA</sequence>
<feature type="compositionally biased region" description="Pro residues" evidence="3">
    <location>
        <begin position="191"/>
        <end position="200"/>
    </location>
</feature>
<dbReference type="InterPro" id="IPR012677">
    <property type="entry name" value="Nucleotide-bd_a/b_plait_sf"/>
</dbReference>
<dbReference type="InterPro" id="IPR051229">
    <property type="entry name" value="ALYREF_mRNA_export"/>
</dbReference>
<dbReference type="OrthoDB" id="6159137at2759"/>
<dbReference type="Proteomes" id="UP000323386">
    <property type="component" value="Unassembled WGS sequence"/>
</dbReference>
<gene>
    <name evidence="5" type="ORF">PSFLO_07665</name>
</gene>
<dbReference type="EMBL" id="OOIP01000039">
    <property type="protein sequence ID" value="SPO42182.1"/>
    <property type="molecule type" value="Genomic_DNA"/>
</dbReference>
<feature type="compositionally biased region" description="Low complexity" evidence="3">
    <location>
        <begin position="290"/>
        <end position="309"/>
    </location>
</feature>
<proteinExistence type="predicted"/>
<evidence type="ECO:0000259" key="4">
    <source>
        <dbReference type="PROSITE" id="PS50102"/>
    </source>
</evidence>
<protein>
    <recommendedName>
        <fullName evidence="4">RRM domain-containing protein</fullName>
    </recommendedName>
</protein>
<name>A0A5C3FCP7_9BASI</name>
<feature type="compositionally biased region" description="Basic residues" evidence="3">
    <location>
        <begin position="349"/>
        <end position="362"/>
    </location>
</feature>
<dbReference type="SMART" id="SM00360">
    <property type="entry name" value="RRM"/>
    <property type="match status" value="1"/>
</dbReference>
<dbReference type="InterPro" id="IPR000504">
    <property type="entry name" value="RRM_dom"/>
</dbReference>
<dbReference type="PANTHER" id="PTHR19965:SF82">
    <property type="entry name" value="THO COMPLEX SUBUNIT 4"/>
    <property type="match status" value="1"/>
</dbReference>
<dbReference type="SUPFAM" id="SSF54928">
    <property type="entry name" value="RNA-binding domain, RBD"/>
    <property type="match status" value="1"/>
</dbReference>